<dbReference type="AlphaFoldDB" id="A0A3Q0HLM4"/>
<evidence type="ECO:0000313" key="3">
    <source>
        <dbReference type="RefSeq" id="XP_025072572.1"/>
    </source>
</evidence>
<dbReference type="STRING" id="38654.A0A3Q0HLM4"/>
<dbReference type="RefSeq" id="XP_025072572.1">
    <property type="nucleotide sequence ID" value="XM_025216787.1"/>
</dbReference>
<feature type="compositionally biased region" description="Polar residues" evidence="1">
    <location>
        <begin position="21"/>
        <end position="40"/>
    </location>
</feature>
<feature type="compositionally biased region" description="Low complexity" evidence="1">
    <location>
        <begin position="265"/>
        <end position="276"/>
    </location>
</feature>
<reference evidence="3" key="1">
    <citation type="submission" date="2025-08" db="UniProtKB">
        <authorList>
            <consortium name="RefSeq"/>
        </authorList>
    </citation>
    <scope>IDENTIFICATION</scope>
</reference>
<evidence type="ECO:0000313" key="2">
    <source>
        <dbReference type="Proteomes" id="UP000189705"/>
    </source>
</evidence>
<feature type="region of interest" description="Disordered" evidence="1">
    <location>
        <begin position="184"/>
        <end position="309"/>
    </location>
</feature>
<gene>
    <name evidence="3" type="primary">CUNH16orf86</name>
</gene>
<dbReference type="InParanoid" id="A0A3Q0HLM4"/>
<keyword evidence="2" id="KW-1185">Reference proteome</keyword>
<proteinExistence type="predicted"/>
<evidence type="ECO:0000256" key="1">
    <source>
        <dbReference type="SAM" id="MobiDB-lite"/>
    </source>
</evidence>
<protein>
    <submittedName>
        <fullName evidence="3">Uncharacterized protein C16orf86 homolog</fullName>
    </submittedName>
</protein>
<dbReference type="Proteomes" id="UP000189705">
    <property type="component" value="Unplaced"/>
</dbReference>
<dbReference type="CTD" id="109310422"/>
<feature type="compositionally biased region" description="Low complexity" evidence="1">
    <location>
        <begin position="213"/>
        <end position="230"/>
    </location>
</feature>
<dbReference type="InterPro" id="IPR031516">
    <property type="entry name" value="DUF4691"/>
</dbReference>
<feature type="region of interest" description="Disordered" evidence="1">
    <location>
        <begin position="21"/>
        <end position="54"/>
    </location>
</feature>
<accession>A0A3Q0HLM4</accession>
<dbReference type="Pfam" id="PF15762">
    <property type="entry name" value="DUF4691"/>
    <property type="match status" value="1"/>
</dbReference>
<sequence>MLPHGLHFPASAAGPHCSITQARGCSPSPSTNPLAETAQGQGRARTPPPPALRQPRALVCGLGQGLALLGAQKVMATGVRRLSERRHSGKAMPGFFLSQLAAALDNPAIRALEWHEDGRGVVVHPHLYEEEVQKHKELFPELKTLRSVSMLQTWLLTAGFRAKVAKAKSDVLIFQHSDFRKLPPRAEEVDGSSAEPGPSPRQHKKAKKRKSMSDLTASAGSAAGALSSDTPGADRRPQRLRPLYQYINYDNPEMNRLSEEEGDTPETAAPGEATTGVGKATAVLEGSGQTGEKGSNPAVCSLGTPAPSEVDKSTQVAIDKMLSVCAAHLVPPLSPQHK</sequence>
<name>A0A3Q0HLM4_ALLSI</name>
<dbReference type="GeneID" id="102371690"/>
<organism evidence="2 3">
    <name type="scientific">Alligator sinensis</name>
    <name type="common">Chinese alligator</name>
    <dbReference type="NCBI Taxonomy" id="38654"/>
    <lineage>
        <taxon>Eukaryota</taxon>
        <taxon>Metazoa</taxon>
        <taxon>Chordata</taxon>
        <taxon>Craniata</taxon>
        <taxon>Vertebrata</taxon>
        <taxon>Euteleostomi</taxon>
        <taxon>Archelosauria</taxon>
        <taxon>Archosauria</taxon>
        <taxon>Crocodylia</taxon>
        <taxon>Alligatoridae</taxon>
        <taxon>Alligatorinae</taxon>
        <taxon>Alligator</taxon>
    </lineage>
</organism>
<dbReference type="KEGG" id="asn:102371690"/>
<dbReference type="PANTHER" id="PTHR37867">
    <property type="entry name" value="CHROMOSOME 16 OPEN READING FRAME 86"/>
    <property type="match status" value="1"/>
</dbReference>
<dbReference type="PANTHER" id="PTHR37867:SF1">
    <property type="entry name" value="CHROMOSOME 16 OPEN READING FRAME 86"/>
    <property type="match status" value="1"/>
</dbReference>
<feature type="compositionally biased region" description="Basic residues" evidence="1">
    <location>
        <begin position="201"/>
        <end position="210"/>
    </location>
</feature>